<dbReference type="InterPro" id="IPR036565">
    <property type="entry name" value="Mur-like_cat_sf"/>
</dbReference>
<dbReference type="InterPro" id="IPR004101">
    <property type="entry name" value="Mur_ligase_C"/>
</dbReference>
<dbReference type="InterPro" id="IPR011810">
    <property type="entry name" value="Cya_phycin_syn"/>
</dbReference>
<dbReference type="SUPFAM" id="SSF53623">
    <property type="entry name" value="MurD-like peptide ligases, catalytic domain"/>
    <property type="match status" value="1"/>
</dbReference>
<dbReference type="EC" id="6.3.2.30" evidence="4"/>
<dbReference type="InterPro" id="IPR013221">
    <property type="entry name" value="Mur_ligase_cen"/>
</dbReference>
<dbReference type="InterPro" id="IPR011761">
    <property type="entry name" value="ATP-grasp"/>
</dbReference>
<feature type="domain" description="ATP-grasp" evidence="14">
    <location>
        <begin position="224"/>
        <end position="478"/>
    </location>
</feature>
<evidence type="ECO:0000256" key="2">
    <source>
        <dbReference type="ARBA" id="ARBA00009060"/>
    </source>
</evidence>
<dbReference type="EMBL" id="JAHHHW010000121">
    <property type="protein sequence ID" value="MBW4434144.1"/>
    <property type="molecule type" value="Genomic_DNA"/>
</dbReference>
<evidence type="ECO:0000256" key="9">
    <source>
        <dbReference type="ARBA" id="ARBA00022840"/>
    </source>
</evidence>
<evidence type="ECO:0000256" key="8">
    <source>
        <dbReference type="ARBA" id="ARBA00022741"/>
    </source>
</evidence>
<gene>
    <name evidence="15" type="primary">cphA</name>
    <name evidence="15" type="ORF">KME28_21115</name>
</gene>
<dbReference type="Pfam" id="PF08245">
    <property type="entry name" value="Mur_ligase_M"/>
    <property type="match status" value="1"/>
</dbReference>
<evidence type="ECO:0000256" key="10">
    <source>
        <dbReference type="ARBA" id="ARBA00031353"/>
    </source>
</evidence>
<keyword evidence="9 13" id="KW-0067">ATP-binding</keyword>
<evidence type="ECO:0000256" key="7">
    <source>
        <dbReference type="ARBA" id="ARBA00022598"/>
    </source>
</evidence>
<evidence type="ECO:0000313" key="16">
    <source>
        <dbReference type="Proteomes" id="UP000813215"/>
    </source>
</evidence>
<dbReference type="GO" id="GO:0046872">
    <property type="term" value="F:metal ion binding"/>
    <property type="evidence" value="ECO:0007669"/>
    <property type="project" value="InterPro"/>
</dbReference>
<dbReference type="GO" id="GO:0005524">
    <property type="term" value="F:ATP binding"/>
    <property type="evidence" value="ECO:0007669"/>
    <property type="project" value="UniProtKB-UniRule"/>
</dbReference>
<dbReference type="AlphaFoldDB" id="A0A9E3LV90"/>
<dbReference type="Pfam" id="PF08443">
    <property type="entry name" value="RimK"/>
    <property type="match status" value="1"/>
</dbReference>
<sequence>MRILKIQTLRGPNYWSIRRHKLIVMRLDLENLAETPSNEIPGFYEGLVEALPSLEGHYCSPGCRGGFLMRVREGTMMGHIVEHVALELQELALMHVGFGRTRETSTSGVYQVVFEYLNEEAGRYAGRAAVRLCQSIVDRGRYPKAELEQDLQDLKDLWRDSALGPSTESIIKEAEKRGIPWMQLGARFLIQLGYGVNQKRMQATMTDNTGILGVELACDKEATKRILSSTGVPVPRGTVINFLDDLQEAVEYVGGYPIVIKPLDGNHGRGITIDIQNREEAEAAYDAARQVSRSIIVERYYNGRDHRVLVVNGKVVAVAERVPAHVVGDGRSTIAELIEETNKDPNRGDGHDKILTKIELDRTSYQLLERQGYTLDSILAKDEICYLRATANLSTGGIAVDRTDEIHPENVWLAQRIVKIIGLDIAGIDIVTSDISRPLREVDGVIVEVNAAPGFRMHVAPSQGIPRNVAGAVIDMLFPNEQASRIPVLTVTGTNGKTTTTRLLAHIYKQTNKVVGYTTTDGTYIGDYLVEVGDNTGPQSAQLILQDPTVEVAVLETARGGILRSGLAFEAANVGVVLNVAADHLGIGDIDTIDQLAHLKSVVAEAVYPDGYAVLNADDSRVAAIAERTKANIAYFTMNPESELVRNHIQKGGVAAVYENGFLSILKGDWTHRIERAENIPLTMGGRAPFMIANALAASLAAFVQNVSIEQIRAGLNTFRASVSQTPGRMNLFNLGNFHALVDYAHNPHSYEALGSFVRNWANGDRIGVIGGPGDRRDQDFVALGKLSAEIFDYVIIKEDDDTRGRARGSAAELIIQGIKQINPDYEYEAILDETQAINKALDIAPENSLVVILPESVNRAIKLIKARGVVKEEFPQQNTTPPTVDSQMGVTSSVVNSII</sequence>
<evidence type="ECO:0000256" key="13">
    <source>
        <dbReference type="PROSITE-ProRule" id="PRU00409"/>
    </source>
</evidence>
<evidence type="ECO:0000256" key="5">
    <source>
        <dbReference type="ARBA" id="ARBA00013005"/>
    </source>
</evidence>
<comment type="subunit">
    <text evidence="3">Homodimer.</text>
</comment>
<dbReference type="Gene3D" id="3.90.190.20">
    <property type="entry name" value="Mur ligase, C-terminal domain"/>
    <property type="match status" value="1"/>
</dbReference>
<reference evidence="15" key="1">
    <citation type="submission" date="2021-05" db="EMBL/GenBank/DDBJ databases">
        <authorList>
            <person name="Pietrasiak N."/>
            <person name="Ward R."/>
            <person name="Stajich J.E."/>
            <person name="Kurbessoian T."/>
        </authorList>
    </citation>
    <scope>NUCLEOTIDE SEQUENCE</scope>
    <source>
        <strain evidence="15">HA4357-MV3</strain>
    </source>
</reference>
<dbReference type="InterPro" id="IPR013651">
    <property type="entry name" value="ATP-grasp_RimK-type"/>
</dbReference>
<comment type="caution">
    <text evidence="15">The sequence shown here is derived from an EMBL/GenBank/DDBJ whole genome shotgun (WGS) entry which is preliminary data.</text>
</comment>
<comment type="catalytic activity">
    <reaction evidence="11">
        <text>[L-4-(L-arginin-2-N-yl)aspartate](n)-L-aspartate + L-arginine + ATP = [L-4-(L-arginin-2-N-yl)aspartate](n+1) + ADP + phosphate + H(+)</text>
        <dbReference type="Rhea" id="RHEA:23888"/>
        <dbReference type="Rhea" id="RHEA-COMP:13732"/>
        <dbReference type="Rhea" id="RHEA-COMP:13733"/>
        <dbReference type="ChEBI" id="CHEBI:15378"/>
        <dbReference type="ChEBI" id="CHEBI:30616"/>
        <dbReference type="ChEBI" id="CHEBI:32682"/>
        <dbReference type="ChEBI" id="CHEBI:43474"/>
        <dbReference type="ChEBI" id="CHEBI:137986"/>
        <dbReference type="ChEBI" id="CHEBI:137990"/>
        <dbReference type="ChEBI" id="CHEBI:456216"/>
        <dbReference type="EC" id="6.3.2.30"/>
    </reaction>
</comment>
<dbReference type="PROSITE" id="PS50975">
    <property type="entry name" value="ATP_GRASP"/>
    <property type="match status" value="1"/>
</dbReference>
<comment type="function">
    <text evidence="1">Catalyzes the ATP-dependent polymerization of arginine and aspartate to multi-L-arginyl-poly-L-aspartic acid (cyanophycin; a water-insoluble reserve polymer).</text>
</comment>
<evidence type="ECO:0000256" key="6">
    <source>
        <dbReference type="ARBA" id="ARBA00022036"/>
    </source>
</evidence>
<dbReference type="NCBIfam" id="TIGR02068">
    <property type="entry name" value="cya_phycin_syn"/>
    <property type="match status" value="1"/>
</dbReference>
<dbReference type="Gene3D" id="3.30.470.20">
    <property type="entry name" value="ATP-grasp fold, B domain"/>
    <property type="match status" value="2"/>
</dbReference>
<evidence type="ECO:0000256" key="11">
    <source>
        <dbReference type="ARBA" id="ARBA00048094"/>
    </source>
</evidence>
<dbReference type="Pfam" id="PF02875">
    <property type="entry name" value="Mur_ligase_C"/>
    <property type="match status" value="1"/>
</dbReference>
<dbReference type="Proteomes" id="UP000813215">
    <property type="component" value="Unassembled WGS sequence"/>
</dbReference>
<organism evidence="15 16">
    <name type="scientific">Pelatocladus maniniholoensis HA4357-MV3</name>
    <dbReference type="NCBI Taxonomy" id="1117104"/>
    <lineage>
        <taxon>Bacteria</taxon>
        <taxon>Bacillati</taxon>
        <taxon>Cyanobacteriota</taxon>
        <taxon>Cyanophyceae</taxon>
        <taxon>Nostocales</taxon>
        <taxon>Nostocaceae</taxon>
        <taxon>Pelatocladus</taxon>
    </lineage>
</organism>
<accession>A0A9E3LV90</accession>
<dbReference type="PANTHER" id="PTHR23135">
    <property type="entry name" value="MUR LIGASE FAMILY MEMBER"/>
    <property type="match status" value="1"/>
</dbReference>
<evidence type="ECO:0000256" key="4">
    <source>
        <dbReference type="ARBA" id="ARBA00012968"/>
    </source>
</evidence>
<dbReference type="EC" id="6.3.2.29" evidence="5"/>
<dbReference type="InterPro" id="IPR044019">
    <property type="entry name" value="Cyanophycin_syn_N"/>
</dbReference>
<comment type="catalytic activity">
    <reaction evidence="12">
        <text>[L-4-(L-arginin-2-N-yl)aspartate](n) + L-aspartate + ATP = [L-4-(L-arginin-2-N-yl)aspartate](n)-L-aspartate + ADP + phosphate + H(+)</text>
        <dbReference type="Rhea" id="RHEA:13277"/>
        <dbReference type="Rhea" id="RHEA-COMP:13728"/>
        <dbReference type="Rhea" id="RHEA-COMP:13733"/>
        <dbReference type="ChEBI" id="CHEBI:15378"/>
        <dbReference type="ChEBI" id="CHEBI:29991"/>
        <dbReference type="ChEBI" id="CHEBI:30616"/>
        <dbReference type="ChEBI" id="CHEBI:43474"/>
        <dbReference type="ChEBI" id="CHEBI:137986"/>
        <dbReference type="ChEBI" id="CHEBI:137990"/>
        <dbReference type="ChEBI" id="CHEBI:456216"/>
        <dbReference type="EC" id="6.3.2.29"/>
    </reaction>
</comment>
<dbReference type="SUPFAM" id="SSF53244">
    <property type="entry name" value="MurD-like peptide ligases, peptide-binding domain"/>
    <property type="match status" value="1"/>
</dbReference>
<name>A0A9E3LV90_9NOST</name>
<dbReference type="Gene3D" id="3.40.1190.10">
    <property type="entry name" value="Mur-like, catalytic domain"/>
    <property type="match status" value="1"/>
</dbReference>
<dbReference type="GO" id="GO:0071160">
    <property type="term" value="F:cyanophycin synthetase activity (L-aspartate-adding)"/>
    <property type="evidence" value="ECO:0007669"/>
    <property type="project" value="UniProtKB-EC"/>
</dbReference>
<proteinExistence type="inferred from homology"/>
<evidence type="ECO:0000259" key="14">
    <source>
        <dbReference type="PROSITE" id="PS50975"/>
    </source>
</evidence>
<dbReference type="SUPFAM" id="SSF56059">
    <property type="entry name" value="Glutathione synthetase ATP-binding domain-like"/>
    <property type="match status" value="1"/>
</dbReference>
<dbReference type="GO" id="GO:0071161">
    <property type="term" value="F:cyanophycin synthetase activity (L-arginine-adding)"/>
    <property type="evidence" value="ECO:0007669"/>
    <property type="project" value="UniProtKB-EC"/>
</dbReference>
<evidence type="ECO:0000256" key="12">
    <source>
        <dbReference type="ARBA" id="ARBA00048425"/>
    </source>
</evidence>
<comment type="similarity">
    <text evidence="2">In the C-terminal section; belongs to the MurCDEF family.</text>
</comment>
<dbReference type="PANTHER" id="PTHR23135:SF18">
    <property type="entry name" value="CYANOPHYCIN SYNTHETASE"/>
    <property type="match status" value="1"/>
</dbReference>
<evidence type="ECO:0000313" key="15">
    <source>
        <dbReference type="EMBL" id="MBW4434144.1"/>
    </source>
</evidence>
<evidence type="ECO:0000256" key="1">
    <source>
        <dbReference type="ARBA" id="ARBA00003184"/>
    </source>
</evidence>
<reference evidence="15" key="2">
    <citation type="journal article" date="2022" name="Microbiol. Resour. Announc.">
        <title>Metagenome Sequencing to Explore Phylogenomics of Terrestrial Cyanobacteria.</title>
        <authorList>
            <person name="Ward R.D."/>
            <person name="Stajich J.E."/>
            <person name="Johansen J.R."/>
            <person name="Huntemann M."/>
            <person name="Clum A."/>
            <person name="Foster B."/>
            <person name="Foster B."/>
            <person name="Roux S."/>
            <person name="Palaniappan K."/>
            <person name="Varghese N."/>
            <person name="Mukherjee S."/>
            <person name="Reddy T.B.K."/>
            <person name="Daum C."/>
            <person name="Copeland A."/>
            <person name="Chen I.A."/>
            <person name="Ivanova N.N."/>
            <person name="Kyrpides N.C."/>
            <person name="Shapiro N."/>
            <person name="Eloe-Fadrosh E.A."/>
            <person name="Pietrasiak N."/>
        </authorList>
    </citation>
    <scope>NUCLEOTIDE SEQUENCE</scope>
    <source>
        <strain evidence="15">HA4357-MV3</strain>
    </source>
</reference>
<dbReference type="InterPro" id="IPR036615">
    <property type="entry name" value="Mur_ligase_C_dom_sf"/>
</dbReference>
<evidence type="ECO:0000256" key="3">
    <source>
        <dbReference type="ARBA" id="ARBA00011738"/>
    </source>
</evidence>
<keyword evidence="7 15" id="KW-0436">Ligase</keyword>
<dbReference type="NCBIfam" id="NF010623">
    <property type="entry name" value="PRK14016.1"/>
    <property type="match status" value="1"/>
</dbReference>
<keyword evidence="8 13" id="KW-0547">Nucleotide-binding</keyword>
<protein>
    <recommendedName>
        <fullName evidence="6">Cyanophycin synthetase</fullName>
        <ecNumber evidence="5">6.3.2.29</ecNumber>
        <ecNumber evidence="4">6.3.2.30</ecNumber>
    </recommendedName>
    <alternativeName>
        <fullName evidence="10">Cyanophycin synthase</fullName>
    </alternativeName>
</protein>
<dbReference type="Pfam" id="PF18921">
    <property type="entry name" value="Cyanophycin_syn"/>
    <property type="match status" value="1"/>
</dbReference>